<sequence>MTDQTQLSRPETTSPSGSTHGAGPQSENRRENRRTEPGARGRTTIADGVVAKIAGLAARSVPGVQAMGGGFTRGMGTVRERVPGAGGRSVTGGVKVEVGELQTAVDLSIIVEYGFPIVELASDVRTEVIAAIERMTGLEVVEVNITVTDVKLPDEEEEEEQVPERRVV</sequence>
<dbReference type="PANTHER" id="PTHR34297:SF3">
    <property type="entry name" value="ALKALINE SHOCK PROTEIN 23"/>
    <property type="match status" value="1"/>
</dbReference>
<dbReference type="EMBL" id="JBEXIP010000053">
    <property type="protein sequence ID" value="MET8438184.1"/>
    <property type="molecule type" value="Genomic_DNA"/>
</dbReference>
<feature type="compositionally biased region" description="Basic and acidic residues" evidence="2">
    <location>
        <begin position="27"/>
        <end position="39"/>
    </location>
</feature>
<evidence type="ECO:0000313" key="4">
    <source>
        <dbReference type="Proteomes" id="UP001550044"/>
    </source>
</evidence>
<evidence type="ECO:0000256" key="2">
    <source>
        <dbReference type="SAM" id="MobiDB-lite"/>
    </source>
</evidence>
<gene>
    <name evidence="3" type="ORF">ABZV61_36795</name>
</gene>
<reference evidence="3 4" key="1">
    <citation type="submission" date="2024-06" db="EMBL/GenBank/DDBJ databases">
        <title>The Natural Products Discovery Center: Release of the First 8490 Sequenced Strains for Exploring Actinobacteria Biosynthetic Diversity.</title>
        <authorList>
            <person name="Kalkreuter E."/>
            <person name="Kautsar S.A."/>
            <person name="Yang D."/>
            <person name="Bader C.D."/>
            <person name="Teijaro C.N."/>
            <person name="Fluegel L."/>
            <person name="Davis C.M."/>
            <person name="Simpson J.R."/>
            <person name="Lauterbach L."/>
            <person name="Steele A.D."/>
            <person name="Gui C."/>
            <person name="Meng S."/>
            <person name="Li G."/>
            <person name="Viehrig K."/>
            <person name="Ye F."/>
            <person name="Su P."/>
            <person name="Kiefer A.F."/>
            <person name="Nichols A."/>
            <person name="Cepeda A.J."/>
            <person name="Yan W."/>
            <person name="Fan B."/>
            <person name="Jiang Y."/>
            <person name="Adhikari A."/>
            <person name="Zheng C.-J."/>
            <person name="Schuster L."/>
            <person name="Cowan T.M."/>
            <person name="Smanski M.J."/>
            <person name="Chevrette M.G."/>
            <person name="De Carvalho L.P.S."/>
            <person name="Shen B."/>
        </authorList>
    </citation>
    <scope>NUCLEOTIDE SEQUENCE [LARGE SCALE GENOMIC DNA]</scope>
    <source>
        <strain evidence="3 4">NPDC005137</strain>
    </source>
</reference>
<dbReference type="PANTHER" id="PTHR34297">
    <property type="entry name" value="HYPOTHETICAL CYTOSOLIC PROTEIN-RELATED"/>
    <property type="match status" value="1"/>
</dbReference>
<evidence type="ECO:0000313" key="3">
    <source>
        <dbReference type="EMBL" id="MET8438184.1"/>
    </source>
</evidence>
<feature type="compositionally biased region" description="Polar residues" evidence="2">
    <location>
        <begin position="1"/>
        <end position="19"/>
    </location>
</feature>
<feature type="region of interest" description="Disordered" evidence="2">
    <location>
        <begin position="1"/>
        <end position="44"/>
    </location>
</feature>
<dbReference type="Pfam" id="PF03780">
    <property type="entry name" value="Asp23"/>
    <property type="match status" value="1"/>
</dbReference>
<protein>
    <submittedName>
        <fullName evidence="3">Asp23/Gls24 family envelope stress response protein</fullName>
    </submittedName>
</protein>
<proteinExistence type="inferred from homology"/>
<name>A0ABV2UL88_9ACTN</name>
<dbReference type="RefSeq" id="WP_356712703.1">
    <property type="nucleotide sequence ID" value="NZ_JBEXIP010000053.1"/>
</dbReference>
<comment type="similarity">
    <text evidence="1">Belongs to the asp23 family.</text>
</comment>
<organism evidence="3 4">
    <name type="scientific">Streptomyces sp. 900116325</name>
    <dbReference type="NCBI Taxonomy" id="3154295"/>
    <lineage>
        <taxon>Bacteria</taxon>
        <taxon>Bacillati</taxon>
        <taxon>Actinomycetota</taxon>
        <taxon>Actinomycetes</taxon>
        <taxon>Kitasatosporales</taxon>
        <taxon>Streptomycetaceae</taxon>
        <taxon>Streptomyces</taxon>
    </lineage>
</organism>
<keyword evidence="4" id="KW-1185">Reference proteome</keyword>
<dbReference type="InterPro" id="IPR005531">
    <property type="entry name" value="Asp23"/>
</dbReference>
<accession>A0ABV2UL88</accession>
<dbReference type="Proteomes" id="UP001550044">
    <property type="component" value="Unassembled WGS sequence"/>
</dbReference>
<comment type="caution">
    <text evidence="3">The sequence shown here is derived from an EMBL/GenBank/DDBJ whole genome shotgun (WGS) entry which is preliminary data.</text>
</comment>
<evidence type="ECO:0000256" key="1">
    <source>
        <dbReference type="ARBA" id="ARBA00005721"/>
    </source>
</evidence>